<feature type="domain" description="Radical SAM core" evidence="9">
    <location>
        <begin position="87"/>
        <end position="252"/>
    </location>
</feature>
<evidence type="ECO:0000256" key="6">
    <source>
        <dbReference type="ARBA" id="ARBA00023002"/>
    </source>
</evidence>
<keyword evidence="6" id="KW-0560">Oxidoreductase</keyword>
<dbReference type="CDD" id="cd01335">
    <property type="entry name" value="Radical_SAM"/>
    <property type="match status" value="1"/>
</dbReference>
<dbReference type="InterPro" id="IPR013785">
    <property type="entry name" value="Aldolase_TIM"/>
</dbReference>
<dbReference type="SUPFAM" id="SSF102114">
    <property type="entry name" value="Radical SAM enzymes"/>
    <property type="match status" value="1"/>
</dbReference>
<comment type="similarity">
    <text evidence="2">Belongs to the organic radical-activating enzymes family.</text>
</comment>
<dbReference type="InterPro" id="IPR016431">
    <property type="entry name" value="Pyrv-formate_lyase-activ_prd"/>
</dbReference>
<organism evidence="10 11">
    <name type="scientific">Enterocloster hominis</name>
    <name type="common">ex Hitch et al. 2024</name>
    <dbReference type="NCBI Taxonomy" id="1917870"/>
    <lineage>
        <taxon>Bacteria</taxon>
        <taxon>Bacillati</taxon>
        <taxon>Bacillota</taxon>
        <taxon>Clostridia</taxon>
        <taxon>Lachnospirales</taxon>
        <taxon>Lachnospiraceae</taxon>
        <taxon>Enterocloster</taxon>
    </lineage>
</organism>
<dbReference type="EMBL" id="JBBMFM010000051">
    <property type="protein sequence ID" value="MEQ2426116.1"/>
    <property type="molecule type" value="Genomic_DNA"/>
</dbReference>
<dbReference type="Pfam" id="PF04055">
    <property type="entry name" value="Radical_SAM"/>
    <property type="match status" value="1"/>
</dbReference>
<dbReference type="PROSITE" id="PS01087">
    <property type="entry name" value="RADICAL_ACTIVATING"/>
    <property type="match status" value="1"/>
</dbReference>
<dbReference type="Gene3D" id="3.20.20.70">
    <property type="entry name" value="Aldolase class I"/>
    <property type="match status" value="1"/>
</dbReference>
<dbReference type="RefSeq" id="WP_040379873.1">
    <property type="nucleotide sequence ID" value="NZ_JBBMFM010000051.1"/>
</dbReference>
<comment type="caution">
    <text evidence="10">The sequence shown here is derived from an EMBL/GenBank/DDBJ whole genome shotgun (WGS) entry which is preliminary data.</text>
</comment>
<evidence type="ECO:0000259" key="9">
    <source>
        <dbReference type="Pfam" id="PF04055"/>
    </source>
</evidence>
<evidence type="ECO:0000256" key="4">
    <source>
        <dbReference type="ARBA" id="ARBA00022691"/>
    </source>
</evidence>
<protein>
    <submittedName>
        <fullName evidence="10">Radical SAM protein</fullName>
    </submittedName>
</protein>
<evidence type="ECO:0000256" key="2">
    <source>
        <dbReference type="ARBA" id="ARBA00009777"/>
    </source>
</evidence>
<dbReference type="Proteomes" id="UP001454086">
    <property type="component" value="Unassembled WGS sequence"/>
</dbReference>
<keyword evidence="8" id="KW-0411">Iron-sulfur</keyword>
<dbReference type="PANTHER" id="PTHR43075:SF1">
    <property type="entry name" value="FORMATE LYASE ACTIVATING ENZYME, PUTATIVE (AFU_ORTHOLOGUE AFUA_2G15630)-RELATED"/>
    <property type="match status" value="1"/>
</dbReference>
<keyword evidence="4" id="KW-0949">S-adenosyl-L-methionine</keyword>
<dbReference type="PIRSF" id="PIRSF004869">
    <property type="entry name" value="PflX_prd"/>
    <property type="match status" value="1"/>
</dbReference>
<keyword evidence="7" id="KW-0408">Iron</keyword>
<name>A0ABV1D6W6_9FIRM</name>
<reference evidence="10 11" key="1">
    <citation type="submission" date="2024-03" db="EMBL/GenBank/DDBJ databases">
        <title>Human intestinal bacterial collection.</title>
        <authorList>
            <person name="Pauvert C."/>
            <person name="Hitch T.C.A."/>
            <person name="Clavel T."/>
        </authorList>
    </citation>
    <scope>NUCLEOTIDE SEQUENCE [LARGE SCALE GENOMIC DNA]</scope>
    <source>
        <strain evidence="10 11">CLA-SR-H021</strain>
    </source>
</reference>
<dbReference type="InterPro" id="IPR040085">
    <property type="entry name" value="MJ0674-like"/>
</dbReference>
<evidence type="ECO:0000256" key="7">
    <source>
        <dbReference type="ARBA" id="ARBA00023004"/>
    </source>
</evidence>
<dbReference type="InterPro" id="IPR007197">
    <property type="entry name" value="rSAM"/>
</dbReference>
<keyword evidence="5" id="KW-0479">Metal-binding</keyword>
<accession>A0ABV1D6W6</accession>
<dbReference type="SFLD" id="SFLDS00029">
    <property type="entry name" value="Radical_SAM"/>
    <property type="match status" value="1"/>
</dbReference>
<evidence type="ECO:0000256" key="5">
    <source>
        <dbReference type="ARBA" id="ARBA00022723"/>
    </source>
</evidence>
<gene>
    <name evidence="10" type="ORF">WMQ36_14165</name>
</gene>
<dbReference type="InterPro" id="IPR058240">
    <property type="entry name" value="rSAM_sf"/>
</dbReference>
<evidence type="ECO:0000256" key="8">
    <source>
        <dbReference type="ARBA" id="ARBA00023014"/>
    </source>
</evidence>
<comment type="cofactor">
    <cofactor evidence="1">
        <name>[4Fe-4S] cluster</name>
        <dbReference type="ChEBI" id="CHEBI:49883"/>
    </cofactor>
</comment>
<evidence type="ECO:0000256" key="1">
    <source>
        <dbReference type="ARBA" id="ARBA00001966"/>
    </source>
</evidence>
<evidence type="ECO:0000256" key="3">
    <source>
        <dbReference type="ARBA" id="ARBA00022485"/>
    </source>
</evidence>
<keyword evidence="11" id="KW-1185">Reference proteome</keyword>
<evidence type="ECO:0000313" key="11">
    <source>
        <dbReference type="Proteomes" id="UP001454086"/>
    </source>
</evidence>
<dbReference type="PANTHER" id="PTHR43075">
    <property type="entry name" value="FORMATE LYASE ACTIVATING ENZYME, PUTATIVE (AFU_ORTHOLOGUE AFUA_2G15630)-RELATED"/>
    <property type="match status" value="1"/>
</dbReference>
<dbReference type="InterPro" id="IPR001989">
    <property type="entry name" value="Radical_activat_CS"/>
</dbReference>
<keyword evidence="3" id="KW-0004">4Fe-4S</keyword>
<evidence type="ECO:0000313" key="10">
    <source>
        <dbReference type="EMBL" id="MEQ2426116.1"/>
    </source>
</evidence>
<dbReference type="SFLD" id="SFLDG01099">
    <property type="entry name" value="Uncharacterised_Radical_SAM_Su"/>
    <property type="match status" value="1"/>
</dbReference>
<proteinExistence type="inferred from homology"/>
<sequence length="331" mass="37237">MQHRTPISFDSYTSCSLCPRACKADRTRAGLTMAEDTKADPTMAEDTRAAGFCGCTHELKAARAALHHWEEPCISGPEDGPGGSGTVFFSGCTLRCCFCQNWELSSQNFGKELSTRQLARIFLNLQAKGAHNINLVTPTQYLPHITAALDLVRPELTIPIVYNSGGYETIETIKALEGYVDIWLPDFKYYDNRLALRYSRAGDYFERASLAILQMIRQTGAPVWQESDPSLMQKGVIIRHMVLPGHKDDSIALLHWIKENLPQDQYLISLLSQYTPYHRSSSYPGLNRRITTYEYNRVVDAALELGLTHGFMQQKSSAKEEYTPPFDLEGL</sequence>